<feature type="transmembrane region" description="Helical" evidence="1">
    <location>
        <begin position="21"/>
        <end position="44"/>
    </location>
</feature>
<sequence length="406" mass="46136">MWAIHDLEDFIPGIVTFSVDFYNALFVSLFMSNAGSMVTSVLFISMDLLQVILELREEQANARNVLKLLYDRRASREQLRRTNSDLENTGLIKIVLSVTNNLSALYIKALKSVRLWACLPHPLGSGQKEQLCVWEKSGLFEPKEKRHIRQPSRAFWKSSRQRIQISPAHSRGELVEFFAKPHEKEVSPRLAASVERSKKIVVQGLQLLFHCEYLVLVEYVEVVIPLVFATYRSVLVHLPNIVYYPSNIANWGLSAVINIVLLSVLELGSFVFFETFLRLTDTALEYLCYPEDKILCLGVPTTDSCIRVYMQAHLVVDSAKTRTRTGLRILKYPSQFIILELLLKQPPCSASLKRAPVGSLTLLTVQNKYPSAVHWYTAYFSSYQTYCIGSHDDRPPPSTAASKTPF</sequence>
<accession>A0A9W6Y5D6</accession>
<organism evidence="2 3">
    <name type="scientific">Phytophthora fragariaefolia</name>
    <dbReference type="NCBI Taxonomy" id="1490495"/>
    <lineage>
        <taxon>Eukaryota</taxon>
        <taxon>Sar</taxon>
        <taxon>Stramenopiles</taxon>
        <taxon>Oomycota</taxon>
        <taxon>Peronosporomycetes</taxon>
        <taxon>Peronosporales</taxon>
        <taxon>Peronosporaceae</taxon>
        <taxon>Phytophthora</taxon>
    </lineage>
</organism>
<keyword evidence="1" id="KW-0472">Membrane</keyword>
<keyword evidence="3" id="KW-1185">Reference proteome</keyword>
<protein>
    <submittedName>
        <fullName evidence="2">Unnamed protein product</fullName>
    </submittedName>
</protein>
<keyword evidence="1" id="KW-1133">Transmembrane helix</keyword>
<evidence type="ECO:0000313" key="2">
    <source>
        <dbReference type="EMBL" id="GMF53331.1"/>
    </source>
</evidence>
<keyword evidence="1" id="KW-0812">Transmembrane</keyword>
<evidence type="ECO:0000313" key="3">
    <source>
        <dbReference type="Proteomes" id="UP001165121"/>
    </source>
</evidence>
<gene>
    <name evidence="2" type="ORF">Pfra01_002202400</name>
</gene>
<dbReference type="Proteomes" id="UP001165121">
    <property type="component" value="Unassembled WGS sequence"/>
</dbReference>
<comment type="caution">
    <text evidence="2">The sequence shown here is derived from an EMBL/GenBank/DDBJ whole genome shotgun (WGS) entry which is preliminary data.</text>
</comment>
<dbReference type="EMBL" id="BSXT01003262">
    <property type="protein sequence ID" value="GMF53331.1"/>
    <property type="molecule type" value="Genomic_DNA"/>
</dbReference>
<evidence type="ECO:0000256" key="1">
    <source>
        <dbReference type="SAM" id="Phobius"/>
    </source>
</evidence>
<proteinExistence type="predicted"/>
<feature type="transmembrane region" description="Helical" evidence="1">
    <location>
        <begin position="251"/>
        <end position="273"/>
    </location>
</feature>
<reference evidence="2" key="1">
    <citation type="submission" date="2023-04" db="EMBL/GenBank/DDBJ databases">
        <title>Phytophthora fragariaefolia NBRC 109709.</title>
        <authorList>
            <person name="Ichikawa N."/>
            <person name="Sato H."/>
            <person name="Tonouchi N."/>
        </authorList>
    </citation>
    <scope>NUCLEOTIDE SEQUENCE</scope>
    <source>
        <strain evidence="2">NBRC 109709</strain>
    </source>
</reference>
<name>A0A9W6Y5D6_9STRA</name>
<dbReference type="OrthoDB" id="139783at2759"/>
<dbReference type="AlphaFoldDB" id="A0A9W6Y5D6"/>
<feature type="transmembrane region" description="Helical" evidence="1">
    <location>
        <begin position="207"/>
        <end position="231"/>
    </location>
</feature>